<dbReference type="SUPFAM" id="SSF54427">
    <property type="entry name" value="NTF2-like"/>
    <property type="match status" value="1"/>
</dbReference>
<keyword evidence="4" id="KW-1185">Reference proteome</keyword>
<evidence type="ECO:0000259" key="2">
    <source>
        <dbReference type="Pfam" id="PF14534"/>
    </source>
</evidence>
<dbReference type="InterPro" id="IPR032710">
    <property type="entry name" value="NTF2-like_dom_sf"/>
</dbReference>
<sequence length="152" mass="16276">MTHRVALLATASFILAACASAPTQLDRNALRSQVIATEAAFAHTMAKRDHAAFTGFLAEDTVFLTGTSALRGRVAVAQAWQRYFAAEQAPFSWAPGEVEVNDAGTLALSTGPVRDREGKLIAHFTSIWRRDASGAWQIIFDKGDDACTPAAP</sequence>
<feature type="chain" id="PRO_5032682638" evidence="1">
    <location>
        <begin position="22"/>
        <end position="152"/>
    </location>
</feature>
<proteinExistence type="predicted"/>
<dbReference type="AlphaFoldDB" id="A0A840BJG7"/>
<dbReference type="EMBL" id="JACIET010000002">
    <property type="protein sequence ID" value="MBB4013385.1"/>
    <property type="molecule type" value="Genomic_DNA"/>
</dbReference>
<keyword evidence="3" id="KW-0413">Isomerase</keyword>
<comment type="caution">
    <text evidence="3">The sequence shown here is derived from an EMBL/GenBank/DDBJ whole genome shotgun (WGS) entry which is preliminary data.</text>
</comment>
<dbReference type="GO" id="GO:0016853">
    <property type="term" value="F:isomerase activity"/>
    <property type="evidence" value="ECO:0007669"/>
    <property type="project" value="UniProtKB-KW"/>
</dbReference>
<accession>A0A840BJG7</accession>
<dbReference type="Pfam" id="PF14534">
    <property type="entry name" value="DUF4440"/>
    <property type="match status" value="1"/>
</dbReference>
<feature type="signal peptide" evidence="1">
    <location>
        <begin position="1"/>
        <end position="21"/>
    </location>
</feature>
<dbReference type="Proteomes" id="UP000561045">
    <property type="component" value="Unassembled WGS sequence"/>
</dbReference>
<evidence type="ECO:0000256" key="1">
    <source>
        <dbReference type="SAM" id="SignalP"/>
    </source>
</evidence>
<dbReference type="InterPro" id="IPR027843">
    <property type="entry name" value="DUF4440"/>
</dbReference>
<dbReference type="PROSITE" id="PS51257">
    <property type="entry name" value="PROKAR_LIPOPROTEIN"/>
    <property type="match status" value="1"/>
</dbReference>
<protein>
    <submittedName>
        <fullName evidence="3">Ketosteroid isomerase-like protein</fullName>
    </submittedName>
</protein>
<name>A0A840BJG7_9RHOO</name>
<organism evidence="3 4">
    <name type="scientific">Niveibacterium umoris</name>
    <dbReference type="NCBI Taxonomy" id="1193620"/>
    <lineage>
        <taxon>Bacteria</taxon>
        <taxon>Pseudomonadati</taxon>
        <taxon>Pseudomonadota</taxon>
        <taxon>Betaproteobacteria</taxon>
        <taxon>Rhodocyclales</taxon>
        <taxon>Rhodocyclaceae</taxon>
        <taxon>Niveibacterium</taxon>
    </lineage>
</organism>
<dbReference type="Gene3D" id="3.10.450.50">
    <property type="match status" value="1"/>
</dbReference>
<reference evidence="3 4" key="1">
    <citation type="submission" date="2020-08" db="EMBL/GenBank/DDBJ databases">
        <title>Genomic Encyclopedia of Type Strains, Phase IV (KMG-IV): sequencing the most valuable type-strain genomes for metagenomic binning, comparative biology and taxonomic classification.</title>
        <authorList>
            <person name="Goeker M."/>
        </authorList>
    </citation>
    <scope>NUCLEOTIDE SEQUENCE [LARGE SCALE GENOMIC DNA]</scope>
    <source>
        <strain evidence="3 4">DSM 106739</strain>
    </source>
</reference>
<feature type="domain" description="DUF4440" evidence="2">
    <location>
        <begin position="35"/>
        <end position="138"/>
    </location>
</feature>
<dbReference type="RefSeq" id="WP_207064431.1">
    <property type="nucleotide sequence ID" value="NZ_BAABLE010000005.1"/>
</dbReference>
<evidence type="ECO:0000313" key="4">
    <source>
        <dbReference type="Proteomes" id="UP000561045"/>
    </source>
</evidence>
<keyword evidence="1" id="KW-0732">Signal</keyword>
<gene>
    <name evidence="3" type="ORF">GGR36_002731</name>
</gene>
<evidence type="ECO:0000313" key="3">
    <source>
        <dbReference type="EMBL" id="MBB4013385.1"/>
    </source>
</evidence>